<dbReference type="Proteomes" id="UP001145072">
    <property type="component" value="Unassembled WGS sequence"/>
</dbReference>
<dbReference type="EMBL" id="JAMQJZ010000032">
    <property type="protein sequence ID" value="MDC3422832.1"/>
    <property type="molecule type" value="Genomic_DNA"/>
</dbReference>
<dbReference type="Pfam" id="PF17326">
    <property type="entry name" value="DUF5365"/>
    <property type="match status" value="1"/>
</dbReference>
<dbReference type="AlphaFoldDB" id="A0A9X3WML1"/>
<dbReference type="RefSeq" id="WP_259867343.1">
    <property type="nucleotide sequence ID" value="NZ_JAMQJZ010000032.1"/>
</dbReference>
<proteinExistence type="predicted"/>
<comment type="caution">
    <text evidence="1">The sequence shown here is derived from an EMBL/GenBank/DDBJ whole genome shotgun (WGS) entry which is preliminary data.</text>
</comment>
<name>A0A9X3WML1_9BACI</name>
<accession>A0A9X3WML1</accession>
<protein>
    <submittedName>
        <fullName evidence="1">YhcU family protein</fullName>
    </submittedName>
</protein>
<gene>
    <name evidence="1" type="ORF">NC661_21040</name>
</gene>
<sequence length="126" mass="14767">MKVVTASTPEQHDYVKCLMKELYENIFPIYFSNAYIQKLKNFELMTIPNMEELNLNEIMEVTASLQTIATILKQFGTTNEMLEEYEQVFSKNTIILTKYGIDFPFQLTDFKLNSNYCSSKQNSLYI</sequence>
<evidence type="ECO:0000313" key="1">
    <source>
        <dbReference type="EMBL" id="MDC3422832.1"/>
    </source>
</evidence>
<evidence type="ECO:0000313" key="2">
    <source>
        <dbReference type="Proteomes" id="UP001145072"/>
    </source>
</evidence>
<keyword evidence="2" id="KW-1185">Reference proteome</keyword>
<reference evidence="1" key="1">
    <citation type="submission" date="2022-06" db="EMBL/GenBank/DDBJ databases">
        <title>Aquibacillus sp. a new bacterium isolated from soil saline samples.</title>
        <authorList>
            <person name="Galisteo C."/>
            <person name="De La Haba R."/>
            <person name="Sanchez-Porro C."/>
            <person name="Ventosa A."/>
        </authorList>
    </citation>
    <scope>NUCLEOTIDE SEQUENCE</scope>
    <source>
        <strain evidence="1">JCM 12387</strain>
    </source>
</reference>
<organism evidence="1 2">
    <name type="scientific">Aquibacillus koreensis</name>
    <dbReference type="NCBI Taxonomy" id="279446"/>
    <lineage>
        <taxon>Bacteria</taxon>
        <taxon>Bacillati</taxon>
        <taxon>Bacillota</taxon>
        <taxon>Bacilli</taxon>
        <taxon>Bacillales</taxon>
        <taxon>Bacillaceae</taxon>
        <taxon>Aquibacillus</taxon>
    </lineage>
</organism>
<dbReference type="InterPro" id="IPR020355">
    <property type="entry name" value="Uncharacterised_YhcU"/>
</dbReference>